<dbReference type="RefSeq" id="WP_110838665.1">
    <property type="nucleotide sequence ID" value="NZ_QJVJ01000002.1"/>
</dbReference>
<dbReference type="OrthoDB" id="9801773at2"/>
<evidence type="ECO:0000259" key="1">
    <source>
        <dbReference type="Pfam" id="PF03364"/>
    </source>
</evidence>
<keyword evidence="2" id="KW-0132">Cell division</keyword>
<dbReference type="CDD" id="cd07820">
    <property type="entry name" value="SRPBCC_3"/>
    <property type="match status" value="1"/>
</dbReference>
<dbReference type="InterPro" id="IPR023393">
    <property type="entry name" value="START-like_dom_sf"/>
</dbReference>
<evidence type="ECO:0000313" key="3">
    <source>
        <dbReference type="Proteomes" id="UP000247476"/>
    </source>
</evidence>
<dbReference type="SUPFAM" id="SSF55961">
    <property type="entry name" value="Bet v1-like"/>
    <property type="match status" value="1"/>
</dbReference>
<protein>
    <submittedName>
        <fullName evidence="2">Cell division protein</fullName>
    </submittedName>
</protein>
<evidence type="ECO:0000313" key="2">
    <source>
        <dbReference type="EMBL" id="PYI56134.1"/>
    </source>
</evidence>
<dbReference type="Proteomes" id="UP000247476">
    <property type="component" value="Unassembled WGS sequence"/>
</dbReference>
<dbReference type="GO" id="GO:0051301">
    <property type="term" value="P:cell division"/>
    <property type="evidence" value="ECO:0007669"/>
    <property type="project" value="UniProtKB-KW"/>
</dbReference>
<name>A0A2V5KDB2_9BACL</name>
<dbReference type="EMBL" id="QJVJ01000002">
    <property type="protein sequence ID" value="PYI56134.1"/>
    <property type="molecule type" value="Genomic_DNA"/>
</dbReference>
<reference evidence="2 3" key="1">
    <citation type="submission" date="2018-05" db="EMBL/GenBank/DDBJ databases">
        <title>Paenibacillus flagellatus sp. nov., isolated from selenium mineral soil.</title>
        <authorList>
            <person name="Dai X."/>
        </authorList>
    </citation>
    <scope>NUCLEOTIDE SEQUENCE [LARGE SCALE GENOMIC DNA]</scope>
    <source>
        <strain evidence="2 3">DXL2</strain>
    </source>
</reference>
<dbReference type="InterPro" id="IPR005031">
    <property type="entry name" value="COQ10_START"/>
</dbReference>
<keyword evidence="2" id="KW-0131">Cell cycle</keyword>
<proteinExistence type="predicted"/>
<comment type="caution">
    <text evidence="2">The sequence shown here is derived from an EMBL/GenBank/DDBJ whole genome shotgun (WGS) entry which is preliminary data.</text>
</comment>
<dbReference type="AlphaFoldDB" id="A0A2V5KDB2"/>
<feature type="domain" description="Coenzyme Q-binding protein COQ10 START" evidence="1">
    <location>
        <begin position="53"/>
        <end position="131"/>
    </location>
</feature>
<dbReference type="Pfam" id="PF03364">
    <property type="entry name" value="Polyketide_cyc"/>
    <property type="match status" value="1"/>
</dbReference>
<sequence length="152" mass="17709">MPVIRTELFIRAPIRRCFDLARSIDIHMESTAKTKERAIAGVTTGLIGLNETVTWEAVHFGVRQKLTSRITELREPFWFVDEMESGAFKRFRHSHEFVERDGGTLMTDSFDYTSPLGLLGKVADVLFLERYMRRLLLERNLYIRQVAERESV</sequence>
<dbReference type="Gene3D" id="3.30.530.20">
    <property type="match status" value="1"/>
</dbReference>
<keyword evidence="3" id="KW-1185">Reference proteome</keyword>
<organism evidence="2 3">
    <name type="scientific">Paenibacillus flagellatus</name>
    <dbReference type="NCBI Taxonomy" id="2211139"/>
    <lineage>
        <taxon>Bacteria</taxon>
        <taxon>Bacillati</taxon>
        <taxon>Bacillota</taxon>
        <taxon>Bacilli</taxon>
        <taxon>Bacillales</taxon>
        <taxon>Paenibacillaceae</taxon>
        <taxon>Paenibacillus</taxon>
    </lineage>
</organism>
<accession>A0A2V5KDB2</accession>
<gene>
    <name evidence="2" type="ORF">DLM86_03850</name>
</gene>